<proteinExistence type="inferred from homology"/>
<dbReference type="GO" id="GO:0102965">
    <property type="term" value="F:alcohol-forming long-chain fatty acyl-CoA reductase activity"/>
    <property type="evidence" value="ECO:0007669"/>
    <property type="project" value="UniProtKB-EC"/>
</dbReference>
<keyword evidence="4" id="KW-1185">Reference proteome</keyword>
<keyword evidence="1" id="KW-0560">Oxidoreductase</keyword>
<comment type="catalytic activity">
    <reaction evidence="1">
        <text>a long-chain fatty acyl-CoA + 2 NADPH + 2 H(+) = a long-chain primary fatty alcohol + 2 NADP(+) + CoA</text>
        <dbReference type="Rhea" id="RHEA:52716"/>
        <dbReference type="ChEBI" id="CHEBI:15378"/>
        <dbReference type="ChEBI" id="CHEBI:57287"/>
        <dbReference type="ChEBI" id="CHEBI:57783"/>
        <dbReference type="ChEBI" id="CHEBI:58349"/>
        <dbReference type="ChEBI" id="CHEBI:77396"/>
        <dbReference type="ChEBI" id="CHEBI:83139"/>
        <dbReference type="EC" id="1.2.1.84"/>
    </reaction>
</comment>
<organism evidence="3 4">
    <name type="scientific">Aspergillus homomorphus (strain CBS 101889)</name>
    <dbReference type="NCBI Taxonomy" id="1450537"/>
    <lineage>
        <taxon>Eukaryota</taxon>
        <taxon>Fungi</taxon>
        <taxon>Dikarya</taxon>
        <taxon>Ascomycota</taxon>
        <taxon>Pezizomycotina</taxon>
        <taxon>Eurotiomycetes</taxon>
        <taxon>Eurotiomycetidae</taxon>
        <taxon>Eurotiales</taxon>
        <taxon>Aspergillaceae</taxon>
        <taxon>Aspergillus</taxon>
        <taxon>Aspergillus subgen. Circumdati</taxon>
    </lineage>
</organism>
<dbReference type="InterPro" id="IPR013120">
    <property type="entry name" value="FAR_NAD-bd"/>
</dbReference>
<evidence type="ECO:0000256" key="1">
    <source>
        <dbReference type="RuleBase" id="RU363097"/>
    </source>
</evidence>
<dbReference type="InterPro" id="IPR026055">
    <property type="entry name" value="FAR"/>
</dbReference>
<dbReference type="OrthoDB" id="429813at2759"/>
<comment type="function">
    <text evidence="1">Catalyzes the reduction of fatty acyl-CoA to fatty alcohols.</text>
</comment>
<comment type="similarity">
    <text evidence="1">Belongs to the fatty acyl-CoA reductase family.</text>
</comment>
<gene>
    <name evidence="3" type="ORF">BO97DRAFT_463132</name>
</gene>
<evidence type="ECO:0000259" key="2">
    <source>
        <dbReference type="Pfam" id="PF07993"/>
    </source>
</evidence>
<dbReference type="AlphaFoldDB" id="A0A395IAQ6"/>
<sequence length="435" mass="49496">MWDYYAGKSILITGASGFLGTALVHRILSQAPGSHLYLICRSGPAVIEEQWRQHLAPKLIEILYDPQTVTLLQGDITLPQMGLSDETASMIQSRVDIIIHAASTINLAQPLHRISDPIIAASVKMADFAMQCKQLQRFVYVSTAYTNSFLSAETDQVDVHIDEAMYTLAKGHNGDAWDEWAEIQQDGSSEEFRRHDFPWHYAYAKHLTERLLLRIFTDANQAEKLLILRPSIVSPAQTFPYKAYCMPFSTPGVMITAGVLLCPSRRLLMSSKAEDPNTQATIDEVPVDVVVDRLLAHLAAGSHGPVHAVSGKNARFTIDTYWSEAMRYRQLPWSMQPAWTKANWHSRILHRLARIYVIFGTSYDFDDAKTIDLWERLEMEHRAGLELFTRGYGKDYEIGSRMHHVLSVMNRLSRRHWLVWILLWLFYTSSALSST</sequence>
<name>A0A395IAQ6_ASPHC</name>
<keyword evidence="1" id="KW-0443">Lipid metabolism</keyword>
<dbReference type="PANTHER" id="PTHR11011">
    <property type="entry name" value="MALE STERILITY PROTEIN 2-RELATED"/>
    <property type="match status" value="1"/>
</dbReference>
<accession>A0A395IAQ6</accession>
<dbReference type="STRING" id="1450537.A0A395IAQ6"/>
<evidence type="ECO:0000313" key="3">
    <source>
        <dbReference type="EMBL" id="RAL15234.1"/>
    </source>
</evidence>
<dbReference type="GO" id="GO:0005777">
    <property type="term" value="C:peroxisome"/>
    <property type="evidence" value="ECO:0007669"/>
    <property type="project" value="TreeGrafter"/>
</dbReference>
<dbReference type="InterPro" id="IPR036291">
    <property type="entry name" value="NAD(P)-bd_dom_sf"/>
</dbReference>
<dbReference type="EMBL" id="KZ824272">
    <property type="protein sequence ID" value="RAL15234.1"/>
    <property type="molecule type" value="Genomic_DNA"/>
</dbReference>
<keyword evidence="1" id="KW-0521">NADP</keyword>
<dbReference type="VEuPathDB" id="FungiDB:BO97DRAFT_463132"/>
<protein>
    <recommendedName>
        <fullName evidence="1">Fatty acyl-CoA reductase</fullName>
        <ecNumber evidence="1">1.2.1.84</ecNumber>
    </recommendedName>
</protein>
<keyword evidence="1" id="KW-0444">Lipid biosynthesis</keyword>
<reference evidence="3 4" key="1">
    <citation type="submission" date="2018-02" db="EMBL/GenBank/DDBJ databases">
        <title>The genomes of Aspergillus section Nigri reveals drivers in fungal speciation.</title>
        <authorList>
            <consortium name="DOE Joint Genome Institute"/>
            <person name="Vesth T.C."/>
            <person name="Nybo J."/>
            <person name="Theobald S."/>
            <person name="Brandl J."/>
            <person name="Frisvad J.C."/>
            <person name="Nielsen K.F."/>
            <person name="Lyhne E.K."/>
            <person name="Kogle M.E."/>
            <person name="Kuo A."/>
            <person name="Riley R."/>
            <person name="Clum A."/>
            <person name="Nolan M."/>
            <person name="Lipzen A."/>
            <person name="Salamov A."/>
            <person name="Henrissat B."/>
            <person name="Wiebenga A."/>
            <person name="De vries R.P."/>
            <person name="Grigoriev I.V."/>
            <person name="Mortensen U.H."/>
            <person name="Andersen M.R."/>
            <person name="Baker S.E."/>
        </authorList>
    </citation>
    <scope>NUCLEOTIDE SEQUENCE [LARGE SCALE GENOMIC DNA]</scope>
    <source>
        <strain evidence="3 4">CBS 101889</strain>
    </source>
</reference>
<dbReference type="Proteomes" id="UP000248961">
    <property type="component" value="Unassembled WGS sequence"/>
</dbReference>
<dbReference type="RefSeq" id="XP_025554388.1">
    <property type="nucleotide sequence ID" value="XM_025699451.1"/>
</dbReference>
<dbReference type="PANTHER" id="PTHR11011:SF45">
    <property type="entry name" value="FATTY ACYL-COA REDUCTASE CG8306-RELATED"/>
    <property type="match status" value="1"/>
</dbReference>
<feature type="domain" description="Thioester reductase (TE)" evidence="2">
    <location>
        <begin position="12"/>
        <end position="292"/>
    </location>
</feature>
<dbReference type="EC" id="1.2.1.84" evidence="1"/>
<dbReference type="Pfam" id="PF07993">
    <property type="entry name" value="NAD_binding_4"/>
    <property type="match status" value="1"/>
</dbReference>
<evidence type="ECO:0000313" key="4">
    <source>
        <dbReference type="Proteomes" id="UP000248961"/>
    </source>
</evidence>
<dbReference type="GO" id="GO:0035336">
    <property type="term" value="P:long-chain fatty-acyl-CoA metabolic process"/>
    <property type="evidence" value="ECO:0007669"/>
    <property type="project" value="TreeGrafter"/>
</dbReference>
<dbReference type="GO" id="GO:0080019">
    <property type="term" value="F:alcohol-forming very long-chain fatty acyl-CoA reductase activity"/>
    <property type="evidence" value="ECO:0007669"/>
    <property type="project" value="InterPro"/>
</dbReference>
<dbReference type="SUPFAM" id="SSF51735">
    <property type="entry name" value="NAD(P)-binding Rossmann-fold domains"/>
    <property type="match status" value="1"/>
</dbReference>
<dbReference type="GeneID" id="37203740"/>
<dbReference type="Gene3D" id="3.40.50.720">
    <property type="entry name" value="NAD(P)-binding Rossmann-like Domain"/>
    <property type="match status" value="1"/>
</dbReference>